<dbReference type="InterPro" id="IPR036322">
    <property type="entry name" value="WD40_repeat_dom_sf"/>
</dbReference>
<dbReference type="Gene3D" id="2.130.10.10">
    <property type="entry name" value="YVTN repeat-like/Quinoprotein amine dehydrogenase"/>
    <property type="match status" value="1"/>
</dbReference>
<reference evidence="2" key="1">
    <citation type="journal article" date="2006" name="PLoS Biol.">
        <title>Macronuclear genome sequence of the ciliate Tetrahymena thermophila, a model eukaryote.</title>
        <authorList>
            <person name="Eisen J.A."/>
            <person name="Coyne R.S."/>
            <person name="Wu M."/>
            <person name="Wu D."/>
            <person name="Thiagarajan M."/>
            <person name="Wortman J.R."/>
            <person name="Badger J.H."/>
            <person name="Ren Q."/>
            <person name="Amedeo P."/>
            <person name="Jones K.M."/>
            <person name="Tallon L.J."/>
            <person name="Delcher A.L."/>
            <person name="Salzberg S.L."/>
            <person name="Silva J.C."/>
            <person name="Haas B.J."/>
            <person name="Majoros W.H."/>
            <person name="Farzad M."/>
            <person name="Carlton J.M."/>
            <person name="Smith R.K. Jr."/>
            <person name="Garg J."/>
            <person name="Pearlman R.E."/>
            <person name="Karrer K.M."/>
            <person name="Sun L."/>
            <person name="Manning G."/>
            <person name="Elde N.C."/>
            <person name="Turkewitz A.P."/>
            <person name="Asai D.J."/>
            <person name="Wilkes D.E."/>
            <person name="Wang Y."/>
            <person name="Cai H."/>
            <person name="Collins K."/>
            <person name="Stewart B.A."/>
            <person name="Lee S.R."/>
            <person name="Wilamowska K."/>
            <person name="Weinberg Z."/>
            <person name="Ruzzo W.L."/>
            <person name="Wloga D."/>
            <person name="Gaertig J."/>
            <person name="Frankel J."/>
            <person name="Tsao C.-C."/>
            <person name="Gorovsky M.A."/>
            <person name="Keeling P.J."/>
            <person name="Waller R.F."/>
            <person name="Patron N.J."/>
            <person name="Cherry J.M."/>
            <person name="Stover N.A."/>
            <person name="Krieger C.J."/>
            <person name="del Toro C."/>
            <person name="Ryder H.F."/>
            <person name="Williamson S.C."/>
            <person name="Barbeau R.A."/>
            <person name="Hamilton E.P."/>
            <person name="Orias E."/>
        </authorList>
    </citation>
    <scope>NUCLEOTIDE SEQUENCE [LARGE SCALE GENOMIC DNA]</scope>
    <source>
        <strain evidence="2">SB210</strain>
    </source>
</reference>
<evidence type="ECO:0000313" key="1">
    <source>
        <dbReference type="EMBL" id="EWS70983.1"/>
    </source>
</evidence>
<accession>W7X3I3</accession>
<gene>
    <name evidence="1" type="ORF">TTHERM_000676913</name>
</gene>
<evidence type="ECO:0000313" key="2">
    <source>
        <dbReference type="Proteomes" id="UP000009168"/>
    </source>
</evidence>
<proteinExistence type="predicted"/>
<organism evidence="1 2">
    <name type="scientific">Tetrahymena thermophila (strain SB210)</name>
    <dbReference type="NCBI Taxonomy" id="312017"/>
    <lineage>
        <taxon>Eukaryota</taxon>
        <taxon>Sar</taxon>
        <taxon>Alveolata</taxon>
        <taxon>Ciliophora</taxon>
        <taxon>Intramacronucleata</taxon>
        <taxon>Oligohymenophorea</taxon>
        <taxon>Hymenostomatida</taxon>
        <taxon>Tetrahymenina</taxon>
        <taxon>Tetrahymenidae</taxon>
        <taxon>Tetrahymena</taxon>
    </lineage>
</organism>
<sequence>MQSFGNNYHSDTITGVKDISDKYFISFDKLNFIFIWDKNTLELVSKLRRLHQYPIDDVLFIQSKYLLSWSYCEIILWDIQEGDFVFQQSLLEVGIYQQSSLQVIKADIVNQILNLKFISLNNTSLCQLNVFVTQSLICLAKVATKIEQIQKVSFYWQIIGNYQSIIIVNSRDDTVKSVFPVSSSQTYQQYFLDQQYNSIIFLQQYNQIIFRNKYVTKVAQLNTDQQDIVFNQDSTLSCDSQMQNQICSDYNFLQLIQLNQNSQQIIILDTPRSPITNLYQLYIGNLFTYNPKNMQLTRYRVAQSLIQTQYLLIGNLFVQYANTQLTVMKYAGYNVDDKYFLQNIQNSGKSYLQELNIDYIKYIDSLKQVLVIYFQNLYVFNSETLELIFSYQLLNSFQNIFIDPNIFVTISNGSGNLIKVFGKQIFKILHIHKHKYNLVSKNCQNQMKHKSSLGICNLSMSQTIILMQLKLQMLLQNLWNLFKVLRSISWLIKQLQIVGQEL</sequence>
<keyword evidence="2" id="KW-1185">Reference proteome</keyword>
<dbReference type="InParanoid" id="W7X3I3"/>
<dbReference type="AlphaFoldDB" id="W7X3I3"/>
<dbReference type="Proteomes" id="UP000009168">
    <property type="component" value="Unassembled WGS sequence"/>
</dbReference>
<name>W7X3I3_TETTS</name>
<dbReference type="EMBL" id="GG662216">
    <property type="protein sequence ID" value="EWS70983.1"/>
    <property type="molecule type" value="Genomic_DNA"/>
</dbReference>
<dbReference type="KEGG" id="tet:TTHERM_000676913"/>
<dbReference type="InterPro" id="IPR015943">
    <property type="entry name" value="WD40/YVTN_repeat-like_dom_sf"/>
</dbReference>
<dbReference type="SUPFAM" id="SSF50978">
    <property type="entry name" value="WD40 repeat-like"/>
    <property type="match status" value="2"/>
</dbReference>
<protein>
    <submittedName>
        <fullName evidence="1">Uncharacterized protein</fullName>
    </submittedName>
</protein>
<dbReference type="GeneID" id="24440152"/>
<dbReference type="RefSeq" id="XP_012656467.1">
    <property type="nucleotide sequence ID" value="XM_012801013.1"/>
</dbReference>